<name>A0AAE9D7G9_CAEBR</name>
<feature type="compositionally biased region" description="Basic and acidic residues" evidence="2">
    <location>
        <begin position="37"/>
        <end position="48"/>
    </location>
</feature>
<feature type="compositionally biased region" description="Basic and acidic residues" evidence="2">
    <location>
        <begin position="158"/>
        <end position="168"/>
    </location>
</feature>
<sequence>MGKTTPKEEASPTKMAASHKPNGPQKSGNSGIQKKIGKPEDKKKEELKKKSKKIQNHANNLMDNLLGAPAIVPPSLSGRALKKCLFVIMPIVKITENQRNMGDPKDVAIVPMKGKSMICEGIVEKMRGKSENFIRRLKKQEIIELKEELLKMTRMNAEKHSTRPEHKMHSSAPITSAPPQKESPPPYENAEKEWKTEKPETTETHGPSDFEKIQKLTMENRQLEAQVERTKLTIAIANRDHQKQQEGYEKKLKEQRDEIRKLSELHEEDKRRVCYAEKNIDEISKNFNKTKEELAESYDKNRKLFDKLKEYERYAYAQSDCDYCNNLEVNHADKVFYDEQLEDDSEEEDARIEEIAQIQETQRREIEDLKKKHQEDIGEIFKRLELVEKWREEKDVEDSGYFLIDSEESL</sequence>
<accession>A0AAE9D7G9</accession>
<evidence type="ECO:0000313" key="4">
    <source>
        <dbReference type="Proteomes" id="UP000827892"/>
    </source>
</evidence>
<proteinExistence type="predicted"/>
<gene>
    <name evidence="3" type="ORF">L3Y34_005393</name>
</gene>
<keyword evidence="1" id="KW-0175">Coiled coil</keyword>
<reference evidence="3 4" key="1">
    <citation type="submission" date="2022-05" db="EMBL/GenBank/DDBJ databases">
        <title>Chromosome-level reference genomes for two strains of Caenorhabditis briggsae: an improved platform for comparative genomics.</title>
        <authorList>
            <person name="Stevens L."/>
            <person name="Andersen E.C."/>
        </authorList>
    </citation>
    <scope>NUCLEOTIDE SEQUENCE [LARGE SCALE GENOMIC DNA]</scope>
    <source>
        <strain evidence="3">QX1410_ONT</strain>
        <tissue evidence="3">Whole-organism</tissue>
    </source>
</reference>
<protein>
    <submittedName>
        <fullName evidence="3">Uncharacterized protein</fullName>
    </submittedName>
</protein>
<evidence type="ECO:0000313" key="3">
    <source>
        <dbReference type="EMBL" id="ULT97538.1"/>
    </source>
</evidence>
<dbReference type="EMBL" id="CP090894">
    <property type="protein sequence ID" value="ULT97538.1"/>
    <property type="molecule type" value="Genomic_DNA"/>
</dbReference>
<dbReference type="Proteomes" id="UP000827892">
    <property type="component" value="Chromosome IV"/>
</dbReference>
<feature type="coiled-coil region" evidence="1">
    <location>
        <begin position="213"/>
        <end position="272"/>
    </location>
</feature>
<feature type="compositionally biased region" description="Basic and acidic residues" evidence="2">
    <location>
        <begin position="189"/>
        <end position="207"/>
    </location>
</feature>
<feature type="compositionally biased region" description="Basic and acidic residues" evidence="2">
    <location>
        <begin position="1"/>
        <end position="11"/>
    </location>
</feature>
<evidence type="ECO:0000256" key="1">
    <source>
        <dbReference type="SAM" id="Coils"/>
    </source>
</evidence>
<dbReference type="AlphaFoldDB" id="A0AAE9D7G9"/>
<feature type="region of interest" description="Disordered" evidence="2">
    <location>
        <begin position="1"/>
        <end position="53"/>
    </location>
</feature>
<organism evidence="3 4">
    <name type="scientific">Caenorhabditis briggsae</name>
    <dbReference type="NCBI Taxonomy" id="6238"/>
    <lineage>
        <taxon>Eukaryota</taxon>
        <taxon>Metazoa</taxon>
        <taxon>Ecdysozoa</taxon>
        <taxon>Nematoda</taxon>
        <taxon>Chromadorea</taxon>
        <taxon>Rhabditida</taxon>
        <taxon>Rhabditina</taxon>
        <taxon>Rhabditomorpha</taxon>
        <taxon>Rhabditoidea</taxon>
        <taxon>Rhabditidae</taxon>
        <taxon>Peloderinae</taxon>
        <taxon>Caenorhabditis</taxon>
    </lineage>
</organism>
<evidence type="ECO:0000256" key="2">
    <source>
        <dbReference type="SAM" id="MobiDB-lite"/>
    </source>
</evidence>
<feature type="region of interest" description="Disordered" evidence="2">
    <location>
        <begin position="158"/>
        <end position="207"/>
    </location>
</feature>